<protein>
    <recommendedName>
        <fullName evidence="3">Sugar-phosphatase</fullName>
    </recommendedName>
</protein>
<dbReference type="InterPro" id="IPR036412">
    <property type="entry name" value="HAD-like_sf"/>
</dbReference>
<reference evidence="2" key="1">
    <citation type="submission" date="2017-06" db="EMBL/GenBank/DDBJ databases">
        <authorList>
            <person name="Varghese N."/>
            <person name="Submissions S."/>
        </authorList>
    </citation>
    <scope>NUCLEOTIDE SEQUENCE [LARGE SCALE GENOMIC DNA]</scope>
    <source>
        <strain evidence="2">ANC 5114</strain>
    </source>
</reference>
<sequence length="293" mass="32982">MPVKLIAVDMDGTFLNGEKQYNKQRFLQQFLQLKEQGIHFVAASGNQLYTLKNYFSDIQDQIAYVAENGAFVVDQTEEINFAHFDHDVTVTMLTDLSHDYAEGIIFCGKDGAYIGPQTPEHAMPKLHQYFKRLKSVDDLLQIDDQACKITINTSDYDFDDLTEHLSQKPYIQNGQVRMVSSGFGFIDLIVPNQHKAYGLSFLQKRWNVADHEVLAIGDNNNDIEMVTMAGYGIAVDNGIPELKKVADYIVGHNEEETVLDVIDAVLQAKSDDELGQKLVVLNQLAPLDNFLNS</sequence>
<dbReference type="RefSeq" id="WP_088823864.1">
    <property type="nucleotide sequence ID" value="NZ_FZLN01000003.1"/>
</dbReference>
<dbReference type="Gene3D" id="3.30.1240.10">
    <property type="match status" value="1"/>
</dbReference>
<dbReference type="OrthoDB" id="3180855at2"/>
<dbReference type="Gene3D" id="3.40.50.1000">
    <property type="entry name" value="HAD superfamily/HAD-like"/>
    <property type="match status" value="1"/>
</dbReference>
<dbReference type="Pfam" id="PF08282">
    <property type="entry name" value="Hydrolase_3"/>
    <property type="match status" value="1"/>
</dbReference>
<keyword evidence="2" id="KW-1185">Reference proteome</keyword>
<dbReference type="CDD" id="cd07518">
    <property type="entry name" value="HAD_YbiV-Like"/>
    <property type="match status" value="1"/>
</dbReference>
<dbReference type="NCBIfam" id="TIGR00099">
    <property type="entry name" value="Cof-subfamily"/>
    <property type="match status" value="1"/>
</dbReference>
<accession>A0A217EHI4</accession>
<dbReference type="PANTHER" id="PTHR10000:SF53">
    <property type="entry name" value="5-AMINO-6-(5-PHOSPHO-D-RIBITYLAMINO)URACIL PHOSPHATASE YBJI-RELATED"/>
    <property type="match status" value="1"/>
</dbReference>
<dbReference type="SFLD" id="SFLDS00003">
    <property type="entry name" value="Haloacid_Dehalogenase"/>
    <property type="match status" value="1"/>
</dbReference>
<dbReference type="NCBIfam" id="TIGR01484">
    <property type="entry name" value="HAD-SF-IIB"/>
    <property type="match status" value="1"/>
</dbReference>
<name>A0A217EHI4_9GAMM</name>
<dbReference type="SFLD" id="SFLDG01140">
    <property type="entry name" value="C2.B:_Phosphomannomutase_and_P"/>
    <property type="match status" value="1"/>
</dbReference>
<dbReference type="GO" id="GO:0000287">
    <property type="term" value="F:magnesium ion binding"/>
    <property type="evidence" value="ECO:0007669"/>
    <property type="project" value="UniProtKB-ARBA"/>
</dbReference>
<evidence type="ECO:0008006" key="3">
    <source>
        <dbReference type="Google" id="ProtNLM"/>
    </source>
</evidence>
<dbReference type="PANTHER" id="PTHR10000">
    <property type="entry name" value="PHOSPHOSERINE PHOSPHATASE"/>
    <property type="match status" value="1"/>
</dbReference>
<dbReference type="InterPro" id="IPR006379">
    <property type="entry name" value="HAD-SF_hydro_IIB"/>
</dbReference>
<proteinExistence type="predicted"/>
<organism evidence="1 2">
    <name type="scientific">Acinetobacter apis</name>
    <dbReference type="NCBI Taxonomy" id="1229165"/>
    <lineage>
        <taxon>Bacteria</taxon>
        <taxon>Pseudomonadati</taxon>
        <taxon>Pseudomonadota</taxon>
        <taxon>Gammaproteobacteria</taxon>
        <taxon>Moraxellales</taxon>
        <taxon>Moraxellaceae</taxon>
        <taxon>Acinetobacter</taxon>
    </lineage>
</organism>
<dbReference type="Proteomes" id="UP000243463">
    <property type="component" value="Unassembled WGS sequence"/>
</dbReference>
<dbReference type="EMBL" id="FZLN01000003">
    <property type="protein sequence ID" value="SNQ29817.1"/>
    <property type="molecule type" value="Genomic_DNA"/>
</dbReference>
<dbReference type="InterPro" id="IPR000150">
    <property type="entry name" value="Cof"/>
</dbReference>
<dbReference type="GO" id="GO:0005829">
    <property type="term" value="C:cytosol"/>
    <property type="evidence" value="ECO:0007669"/>
    <property type="project" value="TreeGrafter"/>
</dbReference>
<dbReference type="AlphaFoldDB" id="A0A217EHI4"/>
<dbReference type="InterPro" id="IPR023214">
    <property type="entry name" value="HAD_sf"/>
</dbReference>
<gene>
    <name evidence="1" type="ORF">SAMN05444584_1788</name>
</gene>
<evidence type="ECO:0000313" key="2">
    <source>
        <dbReference type="Proteomes" id="UP000243463"/>
    </source>
</evidence>
<dbReference type="GO" id="GO:0016791">
    <property type="term" value="F:phosphatase activity"/>
    <property type="evidence" value="ECO:0007669"/>
    <property type="project" value="UniProtKB-ARBA"/>
</dbReference>
<evidence type="ECO:0000313" key="1">
    <source>
        <dbReference type="EMBL" id="SNQ29817.1"/>
    </source>
</evidence>
<dbReference type="SUPFAM" id="SSF56784">
    <property type="entry name" value="HAD-like"/>
    <property type="match status" value="1"/>
</dbReference>